<gene>
    <name evidence="2" type="ORF">SDC9_121451</name>
</gene>
<dbReference type="PANTHER" id="PTHR33121:SF70">
    <property type="entry name" value="SIGNALING PROTEIN YKOW"/>
    <property type="match status" value="1"/>
</dbReference>
<dbReference type="InterPro" id="IPR050706">
    <property type="entry name" value="Cyclic-di-GMP_PDE-like"/>
</dbReference>
<dbReference type="EMBL" id="VSSQ01025983">
    <property type="protein sequence ID" value="MPM74463.1"/>
    <property type="molecule type" value="Genomic_DNA"/>
</dbReference>
<dbReference type="InterPro" id="IPR001633">
    <property type="entry name" value="EAL_dom"/>
</dbReference>
<dbReference type="InterPro" id="IPR035919">
    <property type="entry name" value="EAL_sf"/>
</dbReference>
<dbReference type="SUPFAM" id="SSF141868">
    <property type="entry name" value="EAL domain-like"/>
    <property type="match status" value="1"/>
</dbReference>
<reference evidence="2" key="1">
    <citation type="submission" date="2019-08" db="EMBL/GenBank/DDBJ databases">
        <authorList>
            <person name="Kucharzyk K."/>
            <person name="Murdoch R.W."/>
            <person name="Higgins S."/>
            <person name="Loffler F."/>
        </authorList>
    </citation>
    <scope>NUCLEOTIDE SEQUENCE</scope>
</reference>
<evidence type="ECO:0000259" key="1">
    <source>
        <dbReference type="PROSITE" id="PS50883"/>
    </source>
</evidence>
<dbReference type="AlphaFoldDB" id="A0A645CC13"/>
<dbReference type="SMART" id="SM00052">
    <property type="entry name" value="EAL"/>
    <property type="match status" value="1"/>
</dbReference>
<organism evidence="2">
    <name type="scientific">bioreactor metagenome</name>
    <dbReference type="NCBI Taxonomy" id="1076179"/>
    <lineage>
        <taxon>unclassified sequences</taxon>
        <taxon>metagenomes</taxon>
        <taxon>ecological metagenomes</taxon>
    </lineage>
</organism>
<feature type="domain" description="EAL" evidence="1">
    <location>
        <begin position="1"/>
        <end position="222"/>
    </location>
</feature>
<comment type="caution">
    <text evidence="2">The sequence shown here is derived from an EMBL/GenBank/DDBJ whole genome shotgun (WGS) entry which is preliminary data.</text>
</comment>
<dbReference type="Pfam" id="PF00563">
    <property type="entry name" value="EAL"/>
    <property type="match status" value="1"/>
</dbReference>
<sequence>MVVLLRFQCPEFGFVSPGEFIPIAERTGLILRIDELVMRRSFEFLNRHNVREDLGISTIEVNLSAAEFINQGFYDRFIQIYEHYRVDPDLVIFEITETAATISCEVMIEYMEILNKFGIKFALDDFGKGYANLTQVVNLPFSIVKLDRSLLVGKYEGEKNGIVFEDIMNMFKRLGMAIVVEGVESLEDVNQVIDLNPNYIQGFYYAKPMPENELIPFLKKANNKFYC</sequence>
<protein>
    <submittedName>
        <fullName evidence="2">Putative signaling protein</fullName>
    </submittedName>
</protein>
<dbReference type="PROSITE" id="PS50883">
    <property type="entry name" value="EAL"/>
    <property type="match status" value="1"/>
</dbReference>
<dbReference type="CDD" id="cd01948">
    <property type="entry name" value="EAL"/>
    <property type="match status" value="1"/>
</dbReference>
<evidence type="ECO:0000313" key="2">
    <source>
        <dbReference type="EMBL" id="MPM74463.1"/>
    </source>
</evidence>
<dbReference type="Gene3D" id="3.20.20.450">
    <property type="entry name" value="EAL domain"/>
    <property type="match status" value="1"/>
</dbReference>
<dbReference type="PANTHER" id="PTHR33121">
    <property type="entry name" value="CYCLIC DI-GMP PHOSPHODIESTERASE PDEF"/>
    <property type="match status" value="1"/>
</dbReference>
<proteinExistence type="predicted"/>
<name>A0A645CC13_9ZZZZ</name>
<accession>A0A645CC13</accession>
<dbReference type="GO" id="GO:0071111">
    <property type="term" value="F:cyclic-guanylate-specific phosphodiesterase activity"/>
    <property type="evidence" value="ECO:0007669"/>
    <property type="project" value="InterPro"/>
</dbReference>